<organism evidence="2 3">
    <name type="scientific">Trifolium subterraneum</name>
    <name type="common">Subterranean clover</name>
    <dbReference type="NCBI Taxonomy" id="3900"/>
    <lineage>
        <taxon>Eukaryota</taxon>
        <taxon>Viridiplantae</taxon>
        <taxon>Streptophyta</taxon>
        <taxon>Embryophyta</taxon>
        <taxon>Tracheophyta</taxon>
        <taxon>Spermatophyta</taxon>
        <taxon>Magnoliopsida</taxon>
        <taxon>eudicotyledons</taxon>
        <taxon>Gunneridae</taxon>
        <taxon>Pentapetalae</taxon>
        <taxon>rosids</taxon>
        <taxon>fabids</taxon>
        <taxon>Fabales</taxon>
        <taxon>Fabaceae</taxon>
        <taxon>Papilionoideae</taxon>
        <taxon>50 kb inversion clade</taxon>
        <taxon>NPAAA clade</taxon>
        <taxon>Hologalegina</taxon>
        <taxon>IRL clade</taxon>
        <taxon>Trifolieae</taxon>
        <taxon>Trifolium</taxon>
    </lineage>
</organism>
<keyword evidence="3" id="KW-1185">Reference proteome</keyword>
<dbReference type="Proteomes" id="UP000242715">
    <property type="component" value="Unassembled WGS sequence"/>
</dbReference>
<sequence length="80" mass="9354">MKKLITLHVIFHKCNLLNVDICKVMRMEVEGKQGIFLVLVCKPFVTLHQSMDGFEFIIIIIILSTVIFLDSRIQNMTIRY</sequence>
<accession>A0A2Z6P5D3</accession>
<evidence type="ECO:0000313" key="2">
    <source>
        <dbReference type="EMBL" id="GAU37627.1"/>
    </source>
</evidence>
<reference evidence="3" key="1">
    <citation type="journal article" date="2017" name="Front. Plant Sci.">
        <title>Climate Clever Clovers: New Paradigm to Reduce the Environmental Footprint of Ruminants by Breeding Low Methanogenic Forages Utilizing Haplotype Variation.</title>
        <authorList>
            <person name="Kaur P."/>
            <person name="Appels R."/>
            <person name="Bayer P.E."/>
            <person name="Keeble-Gagnere G."/>
            <person name="Wang J."/>
            <person name="Hirakawa H."/>
            <person name="Shirasawa K."/>
            <person name="Vercoe P."/>
            <person name="Stefanova K."/>
            <person name="Durmic Z."/>
            <person name="Nichols P."/>
            <person name="Revell C."/>
            <person name="Isobe S.N."/>
            <person name="Edwards D."/>
            <person name="Erskine W."/>
        </authorList>
    </citation>
    <scope>NUCLEOTIDE SEQUENCE [LARGE SCALE GENOMIC DNA]</scope>
    <source>
        <strain evidence="3">cv. Daliak</strain>
    </source>
</reference>
<keyword evidence="1" id="KW-0812">Transmembrane</keyword>
<protein>
    <submittedName>
        <fullName evidence="2">Uncharacterized protein</fullName>
    </submittedName>
</protein>
<dbReference type="EMBL" id="DF973682">
    <property type="protein sequence ID" value="GAU37627.1"/>
    <property type="molecule type" value="Genomic_DNA"/>
</dbReference>
<evidence type="ECO:0000256" key="1">
    <source>
        <dbReference type="SAM" id="Phobius"/>
    </source>
</evidence>
<keyword evidence="1" id="KW-1133">Transmembrane helix</keyword>
<name>A0A2Z6P5D3_TRISU</name>
<proteinExistence type="predicted"/>
<feature type="transmembrane region" description="Helical" evidence="1">
    <location>
        <begin position="53"/>
        <end position="69"/>
    </location>
</feature>
<evidence type="ECO:0000313" key="3">
    <source>
        <dbReference type="Proteomes" id="UP000242715"/>
    </source>
</evidence>
<keyword evidence="1" id="KW-0472">Membrane</keyword>
<gene>
    <name evidence="2" type="ORF">TSUD_60060</name>
</gene>
<dbReference type="AlphaFoldDB" id="A0A2Z6P5D3"/>